<sequence>MLGFYSYNRMHKVKELTMANESLTNKLNSAAFLIDVQYFIDGVNRAVTSSQLLNEQRLRREANEAFERYKQVTANDPCANTPVPAGVADLLRG</sequence>
<keyword evidence="2" id="KW-1185">Reference proteome</keyword>
<accession>A0ABS1IWB2</accession>
<proteinExistence type="predicted"/>
<comment type="caution">
    <text evidence="1">The sequence shown here is derived from an EMBL/GenBank/DDBJ whole genome shotgun (WGS) entry which is preliminary data.</text>
</comment>
<gene>
    <name evidence="1" type="ORF">I2494_20150</name>
</gene>
<dbReference type="RefSeq" id="WP_218468773.1">
    <property type="nucleotide sequence ID" value="NZ_JADRCR010000020.1"/>
</dbReference>
<dbReference type="Proteomes" id="UP001296921">
    <property type="component" value="Unassembled WGS sequence"/>
</dbReference>
<protein>
    <submittedName>
        <fullName evidence="1">Uncharacterized protein</fullName>
    </submittedName>
</protein>
<organism evidence="1 2">
    <name type="scientific">Limnobaculum allomyrinae</name>
    <dbReference type="NCBI Taxonomy" id="2791986"/>
    <lineage>
        <taxon>Bacteria</taxon>
        <taxon>Pseudomonadati</taxon>
        <taxon>Pseudomonadota</taxon>
        <taxon>Gammaproteobacteria</taxon>
        <taxon>Enterobacterales</taxon>
        <taxon>Budviciaceae</taxon>
        <taxon>Limnobaculum</taxon>
    </lineage>
</organism>
<name>A0ABS1IWB2_9GAMM</name>
<evidence type="ECO:0000313" key="2">
    <source>
        <dbReference type="Proteomes" id="UP001296921"/>
    </source>
</evidence>
<reference evidence="1 2" key="1">
    <citation type="submission" date="2020-11" db="EMBL/GenBank/DDBJ databases">
        <title>Insectihabitans protaetiae gen. nov. sp. nov. and Insectihabitans allomyrinae sp. nov., isolated from larvae of Protaetia brevitarsis seulensis and Allomyrina dichotoma, respectively.</title>
        <authorList>
            <person name="Lee S.D."/>
            <person name="Byeon Y.-S."/>
            <person name="Kim S.-M."/>
            <person name="Yang H.L."/>
            <person name="Kim I.S."/>
        </authorList>
    </citation>
    <scope>NUCLEOTIDE SEQUENCE [LARGE SCALE GENOMIC DNA]</scope>
    <source>
        <strain evidence="1 2">BWR-B9</strain>
    </source>
</reference>
<evidence type="ECO:0000313" key="1">
    <source>
        <dbReference type="EMBL" id="MBK5145984.1"/>
    </source>
</evidence>
<dbReference type="EMBL" id="JADRCR010000020">
    <property type="protein sequence ID" value="MBK5145984.1"/>
    <property type="molecule type" value="Genomic_DNA"/>
</dbReference>